<sequence length="68" mass="8219">MVWALSAFSAGASPLGHWIHYVYILRKLRWIDLFQVLKLLVMRMLQERFWQRARGHCYLVVQFCCHQP</sequence>
<reference evidence="1" key="1">
    <citation type="submission" date="2022-06" db="EMBL/GenBank/DDBJ databases">
        <title>Uncovering the hologenomic basis of an extraordinary plant invasion.</title>
        <authorList>
            <person name="Bieker V.C."/>
            <person name="Martin M.D."/>
            <person name="Gilbert T."/>
            <person name="Hodgins K."/>
            <person name="Battlay P."/>
            <person name="Petersen B."/>
            <person name="Wilson J."/>
        </authorList>
    </citation>
    <scope>NUCLEOTIDE SEQUENCE</scope>
    <source>
        <strain evidence="1">AA19_3_7</strain>
        <tissue evidence="1">Leaf</tissue>
    </source>
</reference>
<evidence type="ECO:0000313" key="1">
    <source>
        <dbReference type="EMBL" id="KAI7733233.1"/>
    </source>
</evidence>
<accession>A0AAD5C0M6</accession>
<organism evidence="1 2">
    <name type="scientific">Ambrosia artemisiifolia</name>
    <name type="common">Common ragweed</name>
    <dbReference type="NCBI Taxonomy" id="4212"/>
    <lineage>
        <taxon>Eukaryota</taxon>
        <taxon>Viridiplantae</taxon>
        <taxon>Streptophyta</taxon>
        <taxon>Embryophyta</taxon>
        <taxon>Tracheophyta</taxon>
        <taxon>Spermatophyta</taxon>
        <taxon>Magnoliopsida</taxon>
        <taxon>eudicotyledons</taxon>
        <taxon>Gunneridae</taxon>
        <taxon>Pentapetalae</taxon>
        <taxon>asterids</taxon>
        <taxon>campanulids</taxon>
        <taxon>Asterales</taxon>
        <taxon>Asteraceae</taxon>
        <taxon>Asteroideae</taxon>
        <taxon>Heliantheae alliance</taxon>
        <taxon>Heliantheae</taxon>
        <taxon>Ambrosia</taxon>
    </lineage>
</organism>
<gene>
    <name evidence="1" type="ORF">M8C21_016415</name>
</gene>
<dbReference type="Proteomes" id="UP001206925">
    <property type="component" value="Unassembled WGS sequence"/>
</dbReference>
<comment type="caution">
    <text evidence="1">The sequence shown here is derived from an EMBL/GenBank/DDBJ whole genome shotgun (WGS) entry which is preliminary data.</text>
</comment>
<keyword evidence="2" id="KW-1185">Reference proteome</keyword>
<evidence type="ECO:0000313" key="2">
    <source>
        <dbReference type="Proteomes" id="UP001206925"/>
    </source>
</evidence>
<protein>
    <submittedName>
        <fullName evidence="1">Uncharacterized protein</fullName>
    </submittedName>
</protein>
<proteinExistence type="predicted"/>
<name>A0AAD5C0M6_AMBAR</name>
<dbReference type="AlphaFoldDB" id="A0AAD5C0M6"/>
<dbReference type="EMBL" id="JAMZMK010010064">
    <property type="protein sequence ID" value="KAI7733233.1"/>
    <property type="molecule type" value="Genomic_DNA"/>
</dbReference>